<keyword evidence="9" id="KW-1185">Reference proteome</keyword>
<name>A0A2G8LMT6_STIJA</name>
<keyword evidence="5" id="KW-0539">Nucleus</keyword>
<dbReference type="OrthoDB" id="10044343at2759"/>
<evidence type="ECO:0000256" key="2">
    <source>
        <dbReference type="ARBA" id="ARBA00023015"/>
    </source>
</evidence>
<dbReference type="CDD" id="cd16867">
    <property type="entry name" value="ARID_ARID3"/>
    <property type="match status" value="1"/>
</dbReference>
<feature type="domain" description="ARID" evidence="7">
    <location>
        <begin position="7"/>
        <end position="99"/>
    </location>
</feature>
<evidence type="ECO:0000256" key="6">
    <source>
        <dbReference type="SAM" id="MobiDB-lite"/>
    </source>
</evidence>
<dbReference type="STRING" id="307972.A0A2G8LMT6"/>
<feature type="non-terminal residue" evidence="8">
    <location>
        <position position="1"/>
    </location>
</feature>
<dbReference type="GO" id="GO:0006357">
    <property type="term" value="P:regulation of transcription by RNA polymerase II"/>
    <property type="evidence" value="ECO:0007669"/>
    <property type="project" value="InterPro"/>
</dbReference>
<dbReference type="InterPro" id="IPR045147">
    <property type="entry name" value="ARI3A/B/C"/>
</dbReference>
<dbReference type="EMBL" id="MRZV01000029">
    <property type="protein sequence ID" value="PIK61559.1"/>
    <property type="molecule type" value="Genomic_DNA"/>
</dbReference>
<comment type="subcellular location">
    <subcellularLocation>
        <location evidence="1">Nucleus</location>
    </subcellularLocation>
</comment>
<protein>
    <submittedName>
        <fullName evidence="8">Deadringer</fullName>
    </submittedName>
</protein>
<dbReference type="SUPFAM" id="SSF46774">
    <property type="entry name" value="ARID-like"/>
    <property type="match status" value="1"/>
</dbReference>
<reference evidence="8 9" key="1">
    <citation type="journal article" date="2017" name="PLoS Biol.">
        <title>The sea cucumber genome provides insights into morphological evolution and visceral regeneration.</title>
        <authorList>
            <person name="Zhang X."/>
            <person name="Sun L."/>
            <person name="Yuan J."/>
            <person name="Sun Y."/>
            <person name="Gao Y."/>
            <person name="Zhang L."/>
            <person name="Li S."/>
            <person name="Dai H."/>
            <person name="Hamel J.F."/>
            <person name="Liu C."/>
            <person name="Yu Y."/>
            <person name="Liu S."/>
            <person name="Lin W."/>
            <person name="Guo K."/>
            <person name="Jin S."/>
            <person name="Xu P."/>
            <person name="Storey K.B."/>
            <person name="Huan P."/>
            <person name="Zhang T."/>
            <person name="Zhou Y."/>
            <person name="Zhang J."/>
            <person name="Lin C."/>
            <person name="Li X."/>
            <person name="Xing L."/>
            <person name="Huo D."/>
            <person name="Sun M."/>
            <person name="Wang L."/>
            <person name="Mercier A."/>
            <person name="Li F."/>
            <person name="Yang H."/>
            <person name="Xiang J."/>
        </authorList>
    </citation>
    <scope>NUCLEOTIDE SEQUENCE [LARGE SCALE GENOMIC DNA]</scope>
    <source>
        <strain evidence="8">Shaxun</strain>
        <tissue evidence="8">Muscle</tissue>
    </source>
</reference>
<organism evidence="8 9">
    <name type="scientific">Stichopus japonicus</name>
    <name type="common">Sea cucumber</name>
    <dbReference type="NCBI Taxonomy" id="307972"/>
    <lineage>
        <taxon>Eukaryota</taxon>
        <taxon>Metazoa</taxon>
        <taxon>Echinodermata</taxon>
        <taxon>Eleutherozoa</taxon>
        <taxon>Echinozoa</taxon>
        <taxon>Holothuroidea</taxon>
        <taxon>Aspidochirotacea</taxon>
        <taxon>Aspidochirotida</taxon>
        <taxon>Stichopodidae</taxon>
        <taxon>Apostichopus</taxon>
    </lineage>
</organism>
<dbReference type="InterPro" id="IPR036431">
    <property type="entry name" value="ARID_dom_sf"/>
</dbReference>
<dbReference type="SMART" id="SM00501">
    <property type="entry name" value="BRIGHT"/>
    <property type="match status" value="1"/>
</dbReference>
<keyword evidence="2" id="KW-0805">Transcription regulation</keyword>
<proteinExistence type="predicted"/>
<dbReference type="Gene3D" id="1.10.150.60">
    <property type="entry name" value="ARID DNA-binding domain"/>
    <property type="match status" value="1"/>
</dbReference>
<feature type="region of interest" description="Disordered" evidence="6">
    <location>
        <begin position="116"/>
        <end position="170"/>
    </location>
</feature>
<accession>A0A2G8LMT6</accession>
<keyword evidence="4" id="KW-0804">Transcription</keyword>
<dbReference type="GO" id="GO:0003677">
    <property type="term" value="F:DNA binding"/>
    <property type="evidence" value="ECO:0007669"/>
    <property type="project" value="UniProtKB-KW"/>
</dbReference>
<evidence type="ECO:0000256" key="5">
    <source>
        <dbReference type="ARBA" id="ARBA00023242"/>
    </source>
</evidence>
<dbReference type="PANTHER" id="PTHR15348:SF0">
    <property type="entry name" value="PROTEIN DEAD RINGER"/>
    <property type="match status" value="1"/>
</dbReference>
<dbReference type="Pfam" id="PF01388">
    <property type="entry name" value="ARID"/>
    <property type="match status" value="1"/>
</dbReference>
<evidence type="ECO:0000313" key="9">
    <source>
        <dbReference type="Proteomes" id="UP000230750"/>
    </source>
</evidence>
<dbReference type="PROSITE" id="PS51011">
    <property type="entry name" value="ARID"/>
    <property type="match status" value="1"/>
</dbReference>
<dbReference type="AlphaFoldDB" id="A0A2G8LMT6"/>
<dbReference type="PANTHER" id="PTHR15348">
    <property type="entry name" value="AT-RICH INTERACTIVE DOMAIN-CONTAINING PROTEIN ARID DOMAIN- CONTAINING PROTEIN DEAD RINGER PROTEIN B-CELL REGULATOR OF IGH TRANSCRIPTION BRIGHT"/>
    <property type="match status" value="1"/>
</dbReference>
<evidence type="ECO:0000313" key="8">
    <source>
        <dbReference type="EMBL" id="PIK61559.1"/>
    </source>
</evidence>
<evidence type="ECO:0000259" key="7">
    <source>
        <dbReference type="PROSITE" id="PS51011"/>
    </source>
</evidence>
<gene>
    <name evidence="8" type="ORF">BSL78_01484</name>
</gene>
<evidence type="ECO:0000256" key="1">
    <source>
        <dbReference type="ARBA" id="ARBA00004123"/>
    </source>
</evidence>
<evidence type="ECO:0000256" key="3">
    <source>
        <dbReference type="ARBA" id="ARBA00023125"/>
    </source>
</evidence>
<dbReference type="GO" id="GO:0005634">
    <property type="term" value="C:nucleus"/>
    <property type="evidence" value="ECO:0007669"/>
    <property type="project" value="UniProtKB-SubCell"/>
</dbReference>
<dbReference type="InterPro" id="IPR001606">
    <property type="entry name" value="ARID_dom"/>
</dbReference>
<sequence>LYELSDMAGRREFLDDLFSFMQKRGTPVNRIPIMAKQVLDLYELYNLVVAKGGLVEVINKKQWREITKGLNLPASITSAAFTLRTQYMKYLYPYECAMKNLSSPSELQAAIDGNRREGRRPTFHPHGPMSYGLHPSPLSPSPTMIPHPSRIPVTQRLSPRSPIMSPYGEQ</sequence>
<dbReference type="Proteomes" id="UP000230750">
    <property type="component" value="Unassembled WGS sequence"/>
</dbReference>
<keyword evidence="3" id="KW-0238">DNA-binding</keyword>
<evidence type="ECO:0000256" key="4">
    <source>
        <dbReference type="ARBA" id="ARBA00023163"/>
    </source>
</evidence>
<dbReference type="SMART" id="SM01014">
    <property type="entry name" value="ARID"/>
    <property type="match status" value="1"/>
</dbReference>
<dbReference type="FunFam" id="1.10.150.60:FF:000007">
    <property type="entry name" value="AT-rich interactive domain-containing protein 3C"/>
    <property type="match status" value="1"/>
</dbReference>
<comment type="caution">
    <text evidence="8">The sequence shown here is derived from an EMBL/GenBank/DDBJ whole genome shotgun (WGS) entry which is preliminary data.</text>
</comment>